<proteinExistence type="predicted"/>
<feature type="domain" description="SnoaL-like" evidence="1">
    <location>
        <begin position="11"/>
        <end position="115"/>
    </location>
</feature>
<comment type="caution">
    <text evidence="2">The sequence shown here is derived from an EMBL/GenBank/DDBJ whole genome shotgun (WGS) entry which is preliminary data.</text>
</comment>
<keyword evidence="3" id="KW-1185">Reference proteome</keyword>
<dbReference type="SUPFAM" id="SSF54427">
    <property type="entry name" value="NTF2-like"/>
    <property type="match status" value="1"/>
</dbReference>
<name>A0A4Z1CHS6_9RHOB</name>
<dbReference type="Proteomes" id="UP000297972">
    <property type="component" value="Unassembled WGS sequence"/>
</dbReference>
<reference evidence="2 3" key="1">
    <citation type="submission" date="2019-03" db="EMBL/GenBank/DDBJ databases">
        <authorList>
            <person name="Li J."/>
        </authorList>
    </citation>
    <scope>NUCLEOTIDE SEQUENCE [LARGE SCALE GENOMIC DNA]</scope>
    <source>
        <strain evidence="2 3">3058</strain>
    </source>
</reference>
<evidence type="ECO:0000313" key="2">
    <source>
        <dbReference type="EMBL" id="TGN61832.1"/>
    </source>
</evidence>
<dbReference type="EMBL" id="SRPG01000068">
    <property type="protein sequence ID" value="TGN61832.1"/>
    <property type="molecule type" value="Genomic_DNA"/>
</dbReference>
<protein>
    <submittedName>
        <fullName evidence="2">Nuclear transport factor 2 family protein</fullName>
    </submittedName>
</protein>
<evidence type="ECO:0000259" key="1">
    <source>
        <dbReference type="Pfam" id="PF12680"/>
    </source>
</evidence>
<dbReference type="RefSeq" id="WP_135817315.1">
    <property type="nucleotide sequence ID" value="NZ_SRPG01000068.1"/>
</dbReference>
<accession>A0A4Z1CHS6</accession>
<dbReference type="InterPro" id="IPR032710">
    <property type="entry name" value="NTF2-like_dom_sf"/>
</dbReference>
<dbReference type="Gene3D" id="3.10.450.50">
    <property type="match status" value="1"/>
</dbReference>
<dbReference type="OrthoDB" id="333383at2"/>
<dbReference type="Pfam" id="PF12680">
    <property type="entry name" value="SnoaL_2"/>
    <property type="match status" value="1"/>
</dbReference>
<dbReference type="InterPro" id="IPR037401">
    <property type="entry name" value="SnoaL-like"/>
</dbReference>
<evidence type="ECO:0000313" key="3">
    <source>
        <dbReference type="Proteomes" id="UP000297972"/>
    </source>
</evidence>
<dbReference type="AlphaFoldDB" id="A0A4Z1CHS6"/>
<gene>
    <name evidence="2" type="ORF">E4L95_08910</name>
</gene>
<sequence>MSQNVETLKLLYERFNAKDIDGVLATLSDDVEWANGMDGGYVQGHDGIRAYWEDQWSIVDPNVEPMHFDQGADGSLVVEVKQTIRDLEGKLVYVKGLSSKTVIHIFRFAGGKVVRFDLGEQE</sequence>
<organism evidence="2 3">
    <name type="scientific">Paracoccus liaowanqingii</name>
    <dbReference type="NCBI Taxonomy" id="2560053"/>
    <lineage>
        <taxon>Bacteria</taxon>
        <taxon>Pseudomonadati</taxon>
        <taxon>Pseudomonadota</taxon>
        <taxon>Alphaproteobacteria</taxon>
        <taxon>Rhodobacterales</taxon>
        <taxon>Paracoccaceae</taxon>
        <taxon>Paracoccus</taxon>
    </lineage>
</organism>